<keyword evidence="2" id="KW-1185">Reference proteome</keyword>
<dbReference type="EMBL" id="JAWDGP010004362">
    <property type="protein sequence ID" value="KAK3764990.1"/>
    <property type="molecule type" value="Genomic_DNA"/>
</dbReference>
<gene>
    <name evidence="1" type="ORF">RRG08_011077</name>
</gene>
<evidence type="ECO:0000313" key="1">
    <source>
        <dbReference type="EMBL" id="KAK3764990.1"/>
    </source>
</evidence>
<evidence type="ECO:0000313" key="2">
    <source>
        <dbReference type="Proteomes" id="UP001283361"/>
    </source>
</evidence>
<sequence length="68" mass="7520">MSLPDTKNCTSEGGLSTIKCGCPVLVKVVSEKCLIGGQFVYHLTKIILEHNHDVSEHSRHILKIEGQF</sequence>
<dbReference type="AlphaFoldDB" id="A0AAE0Z947"/>
<organism evidence="1 2">
    <name type="scientific">Elysia crispata</name>
    <name type="common">lettuce slug</name>
    <dbReference type="NCBI Taxonomy" id="231223"/>
    <lineage>
        <taxon>Eukaryota</taxon>
        <taxon>Metazoa</taxon>
        <taxon>Spiralia</taxon>
        <taxon>Lophotrochozoa</taxon>
        <taxon>Mollusca</taxon>
        <taxon>Gastropoda</taxon>
        <taxon>Heterobranchia</taxon>
        <taxon>Euthyneura</taxon>
        <taxon>Panpulmonata</taxon>
        <taxon>Sacoglossa</taxon>
        <taxon>Placobranchoidea</taxon>
        <taxon>Plakobranchidae</taxon>
        <taxon>Elysia</taxon>
    </lineage>
</organism>
<comment type="caution">
    <text evidence="1">The sequence shown here is derived from an EMBL/GenBank/DDBJ whole genome shotgun (WGS) entry which is preliminary data.</text>
</comment>
<reference evidence="1" key="1">
    <citation type="journal article" date="2023" name="G3 (Bethesda)">
        <title>A reference genome for the long-term kleptoplast-retaining sea slug Elysia crispata morphotype clarki.</title>
        <authorList>
            <person name="Eastman K.E."/>
            <person name="Pendleton A.L."/>
            <person name="Shaikh M.A."/>
            <person name="Suttiyut T."/>
            <person name="Ogas R."/>
            <person name="Tomko P."/>
            <person name="Gavelis G."/>
            <person name="Widhalm J.R."/>
            <person name="Wisecaver J.H."/>
        </authorList>
    </citation>
    <scope>NUCLEOTIDE SEQUENCE</scope>
    <source>
        <strain evidence="1">ECLA1</strain>
    </source>
</reference>
<protein>
    <submittedName>
        <fullName evidence="1">Uncharacterized protein</fullName>
    </submittedName>
</protein>
<accession>A0AAE0Z947</accession>
<name>A0AAE0Z947_9GAST</name>
<proteinExistence type="predicted"/>
<dbReference type="Proteomes" id="UP001283361">
    <property type="component" value="Unassembled WGS sequence"/>
</dbReference>